<dbReference type="SMART" id="SM00034">
    <property type="entry name" value="CLECT"/>
    <property type="match status" value="1"/>
</dbReference>
<dbReference type="Proteomes" id="UP001152320">
    <property type="component" value="Chromosome 12"/>
</dbReference>
<keyword evidence="1" id="KW-0732">Signal</keyword>
<dbReference type="InterPro" id="IPR016186">
    <property type="entry name" value="C-type_lectin-like/link_sf"/>
</dbReference>
<evidence type="ECO:0000313" key="3">
    <source>
        <dbReference type="EMBL" id="KAJ8032409.1"/>
    </source>
</evidence>
<evidence type="ECO:0000259" key="2">
    <source>
        <dbReference type="PROSITE" id="PS50041"/>
    </source>
</evidence>
<dbReference type="PANTHER" id="PTHR22803">
    <property type="entry name" value="MANNOSE, PHOSPHOLIPASE, LECTIN RECEPTOR RELATED"/>
    <property type="match status" value="1"/>
</dbReference>
<dbReference type="Gene3D" id="3.10.100.10">
    <property type="entry name" value="Mannose-Binding Protein A, subunit A"/>
    <property type="match status" value="1"/>
</dbReference>
<comment type="caution">
    <text evidence="3">The sequence shown here is derived from an EMBL/GenBank/DDBJ whole genome shotgun (WGS) entry which is preliminary data.</text>
</comment>
<gene>
    <name evidence="3" type="ORF">HOLleu_25926</name>
</gene>
<organism evidence="3 4">
    <name type="scientific">Holothuria leucospilota</name>
    <name type="common">Black long sea cucumber</name>
    <name type="synonym">Mertensiothuria leucospilota</name>
    <dbReference type="NCBI Taxonomy" id="206669"/>
    <lineage>
        <taxon>Eukaryota</taxon>
        <taxon>Metazoa</taxon>
        <taxon>Echinodermata</taxon>
        <taxon>Eleutherozoa</taxon>
        <taxon>Echinozoa</taxon>
        <taxon>Holothuroidea</taxon>
        <taxon>Aspidochirotacea</taxon>
        <taxon>Aspidochirotida</taxon>
        <taxon>Holothuriidae</taxon>
        <taxon>Holothuria</taxon>
    </lineage>
</organism>
<evidence type="ECO:0000256" key="1">
    <source>
        <dbReference type="SAM" id="SignalP"/>
    </source>
</evidence>
<dbReference type="InterPro" id="IPR001304">
    <property type="entry name" value="C-type_lectin-like"/>
</dbReference>
<feature type="signal peptide" evidence="1">
    <location>
        <begin position="1"/>
        <end position="19"/>
    </location>
</feature>
<sequence>MKSFVFLLCAALCLAVATASTCCPPYWTAHGEFCYRYFGYPRRYVVAEYFCNQFSSCSGDLAHLASAETEKENDFLYRFIEGLSAELPPQSVWIGLNDIAVEGEYVWTDNTQSVFRSWAVDQPAPPDCAAMPGEFATSTWVMMPCAEPLPYICKMRRQAPQTNQPAMYSAQYFRQQHQH</sequence>
<dbReference type="Pfam" id="PF00059">
    <property type="entry name" value="Lectin_C"/>
    <property type="match status" value="1"/>
</dbReference>
<feature type="domain" description="C-type lectin" evidence="2">
    <location>
        <begin position="30"/>
        <end position="154"/>
    </location>
</feature>
<dbReference type="SUPFAM" id="SSF56436">
    <property type="entry name" value="C-type lectin-like"/>
    <property type="match status" value="1"/>
</dbReference>
<dbReference type="AlphaFoldDB" id="A0A9Q1BTL3"/>
<dbReference type="InterPro" id="IPR050111">
    <property type="entry name" value="C-type_lectin/snaclec_domain"/>
</dbReference>
<accession>A0A9Q1BTL3</accession>
<reference evidence="3" key="1">
    <citation type="submission" date="2021-10" db="EMBL/GenBank/DDBJ databases">
        <title>Tropical sea cucumber genome reveals ecological adaptation and Cuvierian tubules defense mechanism.</title>
        <authorList>
            <person name="Chen T."/>
        </authorList>
    </citation>
    <scope>NUCLEOTIDE SEQUENCE</scope>
    <source>
        <strain evidence="3">Nanhai2018</strain>
        <tissue evidence="3">Muscle</tissue>
    </source>
</reference>
<protein>
    <submittedName>
        <fullName evidence="3">Alpha-N-acetylgalactosamine-specific lectin</fullName>
    </submittedName>
</protein>
<keyword evidence="4" id="KW-1185">Reference proteome</keyword>
<name>A0A9Q1BTL3_HOLLE</name>
<evidence type="ECO:0000313" key="4">
    <source>
        <dbReference type="Proteomes" id="UP001152320"/>
    </source>
</evidence>
<proteinExistence type="predicted"/>
<dbReference type="PROSITE" id="PS50041">
    <property type="entry name" value="C_TYPE_LECTIN_2"/>
    <property type="match status" value="1"/>
</dbReference>
<dbReference type="OrthoDB" id="6366227at2759"/>
<dbReference type="InterPro" id="IPR016187">
    <property type="entry name" value="CTDL_fold"/>
</dbReference>
<feature type="chain" id="PRO_5040307892" evidence="1">
    <location>
        <begin position="20"/>
        <end position="179"/>
    </location>
</feature>
<dbReference type="EMBL" id="JAIZAY010000012">
    <property type="protein sequence ID" value="KAJ8032409.1"/>
    <property type="molecule type" value="Genomic_DNA"/>
</dbReference>